<dbReference type="Gene3D" id="3.40.190.170">
    <property type="entry name" value="Bacterial extracellular solute-binding protein, family 7"/>
    <property type="match status" value="1"/>
</dbReference>
<dbReference type="NCBIfam" id="NF037995">
    <property type="entry name" value="TRAP_S1"/>
    <property type="match status" value="1"/>
</dbReference>
<dbReference type="EMBL" id="CP046244">
    <property type="protein sequence ID" value="QGP94042.1"/>
    <property type="molecule type" value="Genomic_DNA"/>
</dbReference>
<organism evidence="4 5">
    <name type="scientific">Neomoorella glycerini</name>
    <dbReference type="NCBI Taxonomy" id="55779"/>
    <lineage>
        <taxon>Bacteria</taxon>
        <taxon>Bacillati</taxon>
        <taxon>Bacillota</taxon>
        <taxon>Clostridia</taxon>
        <taxon>Neomoorellales</taxon>
        <taxon>Neomoorellaceae</taxon>
        <taxon>Neomoorella</taxon>
    </lineage>
</organism>
<evidence type="ECO:0000313" key="5">
    <source>
        <dbReference type="Proteomes" id="UP000425916"/>
    </source>
</evidence>
<dbReference type="GO" id="GO:0030288">
    <property type="term" value="C:outer membrane-bounded periplasmic space"/>
    <property type="evidence" value="ECO:0007669"/>
    <property type="project" value="InterPro"/>
</dbReference>
<dbReference type="InterPro" id="IPR004682">
    <property type="entry name" value="TRAP_DctP"/>
</dbReference>
<proteinExistence type="inferred from homology"/>
<dbReference type="PANTHER" id="PTHR33376">
    <property type="match status" value="1"/>
</dbReference>
<dbReference type="OrthoDB" id="9815946at2"/>
<dbReference type="GO" id="GO:0055085">
    <property type="term" value="P:transmembrane transport"/>
    <property type="evidence" value="ECO:0007669"/>
    <property type="project" value="InterPro"/>
</dbReference>
<dbReference type="SUPFAM" id="SSF53850">
    <property type="entry name" value="Periplasmic binding protein-like II"/>
    <property type="match status" value="1"/>
</dbReference>
<dbReference type="AlphaFoldDB" id="A0A6I5ZVC5"/>
<evidence type="ECO:0000313" key="4">
    <source>
        <dbReference type="EMBL" id="QGP94042.1"/>
    </source>
</evidence>
<dbReference type="PROSITE" id="PS51257">
    <property type="entry name" value="PROKAR_LIPOPROTEIN"/>
    <property type="match status" value="1"/>
</dbReference>
<protein>
    <submittedName>
        <fullName evidence="4">2,3-diketo-L-gulonate-binding periplasmic protein YiaO</fullName>
    </submittedName>
</protein>
<dbReference type="NCBIfam" id="TIGR00787">
    <property type="entry name" value="dctP"/>
    <property type="match status" value="1"/>
</dbReference>
<accession>A0A6I5ZVC5</accession>
<dbReference type="Pfam" id="PF03480">
    <property type="entry name" value="DctP"/>
    <property type="match status" value="1"/>
</dbReference>
<dbReference type="Proteomes" id="UP000425916">
    <property type="component" value="Chromosome"/>
</dbReference>
<sequence length="348" mass="38558">MLSVKSFSLAGKLISIFLLMVLLISGCGKKSSSQESAKAGNGGQATYVFKVGHSQPENHPFQIGLKKFAELVQEKSKGQIKIEVYASGVLGGTRDRTEGVKVGTADMELVGSPDLSRWVPQAYLFDLPFLIKDYKQADAIMDGPVGDAIKKAAAEKGFKLLAYGENGFRHVFNKYKPINTLEDLKGLKLRVYPNQVYTETFKALGALPMTTDWGELYTALAQGAVDGAEAAEAHFMAAKFYEAGQKYFSLTRHTYIPAVLIMNKAKFDKLSPELQKVIQESAQEAMKYQREVARKQAEEYRQNMEEKYGVKVNEVKDLSKFIEAVKPIYDAWVPKIGKDLVEAAQKAS</sequence>
<dbReference type="RefSeq" id="WP_156275978.1">
    <property type="nucleotide sequence ID" value="NZ_CP046244.1"/>
</dbReference>
<name>A0A6I5ZVC5_9FIRM</name>
<gene>
    <name evidence="4" type="primary">yiaO_2</name>
    <name evidence="4" type="ORF">MGLY_34670</name>
</gene>
<keyword evidence="2" id="KW-0813">Transport</keyword>
<dbReference type="InterPro" id="IPR018389">
    <property type="entry name" value="DctP_fam"/>
</dbReference>
<evidence type="ECO:0000256" key="2">
    <source>
        <dbReference type="ARBA" id="ARBA00022448"/>
    </source>
</evidence>
<dbReference type="CDD" id="cd13603">
    <property type="entry name" value="PBP2_TRAP_Siap_TeaA_like"/>
    <property type="match status" value="1"/>
</dbReference>
<keyword evidence="3" id="KW-0732">Signal</keyword>
<dbReference type="InterPro" id="IPR038404">
    <property type="entry name" value="TRAP_DctP_sf"/>
</dbReference>
<keyword evidence="5" id="KW-1185">Reference proteome</keyword>
<evidence type="ECO:0000256" key="1">
    <source>
        <dbReference type="ARBA" id="ARBA00009023"/>
    </source>
</evidence>
<dbReference type="PANTHER" id="PTHR33376:SF7">
    <property type="entry name" value="C4-DICARBOXYLATE-BINDING PROTEIN DCTB"/>
    <property type="match status" value="1"/>
</dbReference>
<reference evidence="4 5" key="1">
    <citation type="submission" date="2019-11" db="EMBL/GenBank/DDBJ databases">
        <title>Genome sequence of Moorella glycerini DSM11254.</title>
        <authorList>
            <person name="Poehlein A."/>
            <person name="Boeer T."/>
            <person name="Daniel R."/>
        </authorList>
    </citation>
    <scope>NUCLEOTIDE SEQUENCE [LARGE SCALE GENOMIC DNA]</scope>
    <source>
        <strain evidence="4 5">DSM 11254</strain>
    </source>
</reference>
<dbReference type="PIRSF" id="PIRSF006470">
    <property type="entry name" value="DctB"/>
    <property type="match status" value="1"/>
</dbReference>
<evidence type="ECO:0000256" key="3">
    <source>
        <dbReference type="ARBA" id="ARBA00022729"/>
    </source>
</evidence>
<comment type="similarity">
    <text evidence="1">Belongs to the bacterial solute-binding protein 7 family.</text>
</comment>